<protein>
    <submittedName>
        <fullName evidence="1">Uncharacterized protein</fullName>
    </submittedName>
</protein>
<reference evidence="1" key="1">
    <citation type="submission" date="2021-01" db="EMBL/GenBank/DDBJ databases">
        <authorList>
            <consortium name="Genoscope - CEA"/>
            <person name="William W."/>
        </authorList>
    </citation>
    <scope>NUCLEOTIDE SEQUENCE</scope>
</reference>
<keyword evidence="2" id="KW-1185">Reference proteome</keyword>
<dbReference type="Proteomes" id="UP000683925">
    <property type="component" value="Unassembled WGS sequence"/>
</dbReference>
<sequence length="119" mass="13782">MSACDSLKNWCKGGIRIGTICILYSSGMQKIDISSILTLSDFSLNQGICKAFYLWYLQEQQLSILKCQTFFAFPVLLQLLNLPFPLQSLLKSLKHRRRQMKNAKYITVYILIQKDQKNL</sequence>
<evidence type="ECO:0000313" key="2">
    <source>
        <dbReference type="Proteomes" id="UP000683925"/>
    </source>
</evidence>
<evidence type="ECO:0000313" key="1">
    <source>
        <dbReference type="EMBL" id="CAD8215214.1"/>
    </source>
</evidence>
<dbReference type="AlphaFoldDB" id="A0A8S1YSK4"/>
<accession>A0A8S1YSK4</accession>
<comment type="caution">
    <text evidence="1">The sequence shown here is derived from an EMBL/GenBank/DDBJ whole genome shotgun (WGS) entry which is preliminary data.</text>
</comment>
<organism evidence="1 2">
    <name type="scientific">Paramecium octaurelia</name>
    <dbReference type="NCBI Taxonomy" id="43137"/>
    <lineage>
        <taxon>Eukaryota</taxon>
        <taxon>Sar</taxon>
        <taxon>Alveolata</taxon>
        <taxon>Ciliophora</taxon>
        <taxon>Intramacronucleata</taxon>
        <taxon>Oligohymenophorea</taxon>
        <taxon>Peniculida</taxon>
        <taxon>Parameciidae</taxon>
        <taxon>Paramecium</taxon>
    </lineage>
</organism>
<proteinExistence type="predicted"/>
<gene>
    <name evidence="1" type="ORF">POCTA_138.1.T2150002</name>
</gene>
<dbReference type="EMBL" id="CAJJDP010000219">
    <property type="protein sequence ID" value="CAD8215214.1"/>
    <property type="molecule type" value="Genomic_DNA"/>
</dbReference>
<name>A0A8S1YSK4_PAROT</name>